<dbReference type="PANTHER" id="PTHR46148:SF60">
    <property type="entry name" value="CHROMO DOMAIN-CONTAINING PROTEIN"/>
    <property type="match status" value="1"/>
</dbReference>
<proteinExistence type="predicted"/>
<gene>
    <name evidence="2" type="ORF">SHERM_17138</name>
</gene>
<dbReference type="Proteomes" id="UP001153555">
    <property type="component" value="Unassembled WGS sequence"/>
</dbReference>
<sequence length="639" mass="72886">RVIMPNCSSRICKASWGARGDCVRSGSKVHGPVLEDVAPSHGDEVGVQYSLSPPDRWSVRACDPVLGGHFEGCGLGPKPDLGVCPSASRADLQQQLPLFNQDGPVRGFVWTTIRSAQERQKVYADRKRQEHVYVVGDHVFLKVSPMGGVIGFGKKGKLRPRYIRPFEILDRVGDLAYRLALPPDLSGVHDVFHVSMLQRYVHNPDHVVNFDELQVERDLTYEEVPAAILDRKVHQLRNRAVSLVKVQWSRHDESEATWEKEAEIRRHYPNFEEDETIDMYYARFCDLVNQSAMLGEPVPEARQVQKLMRTLPDRFGIKITTLESFQRIQKLGICDLLSKLRTFEINHSFESMRISKGKGLALKAKVRTTVAKDDESHEESFDPDEITKALTVLTKGVFGPLKVVGTKIQQFRKMRSGMQLNKFWNSNQGVEKDQCRECKGFGHFQKECPNLKKKNNTFKATWSDSSDDEEEESEKTENSNYLNNFAKWLLNEYNCFTSPVHLTDVESDAGSYAKDLSDVDSDEFSDPAAENLVLHKYAIEKCIKAAEIIKKYQTQKLKMKAMERKSAEREKEIVYLRDELQKMRILTVDLSEKIIKSDLHIGKQDKDLNSCFAKLALVEHGDKLNKQASEEQNFTIESL</sequence>
<dbReference type="InterPro" id="IPR016197">
    <property type="entry name" value="Chromo-like_dom_sf"/>
</dbReference>
<dbReference type="OrthoDB" id="1633836at2759"/>
<organism evidence="2 3">
    <name type="scientific">Striga hermonthica</name>
    <name type="common">Purple witchweed</name>
    <name type="synonym">Buchnera hermonthica</name>
    <dbReference type="NCBI Taxonomy" id="68872"/>
    <lineage>
        <taxon>Eukaryota</taxon>
        <taxon>Viridiplantae</taxon>
        <taxon>Streptophyta</taxon>
        <taxon>Embryophyta</taxon>
        <taxon>Tracheophyta</taxon>
        <taxon>Spermatophyta</taxon>
        <taxon>Magnoliopsida</taxon>
        <taxon>eudicotyledons</taxon>
        <taxon>Gunneridae</taxon>
        <taxon>Pentapetalae</taxon>
        <taxon>asterids</taxon>
        <taxon>lamiids</taxon>
        <taxon>Lamiales</taxon>
        <taxon>Orobanchaceae</taxon>
        <taxon>Buchnereae</taxon>
        <taxon>Striga</taxon>
    </lineage>
</organism>
<evidence type="ECO:0000313" key="3">
    <source>
        <dbReference type="Proteomes" id="UP001153555"/>
    </source>
</evidence>
<dbReference type="AlphaFoldDB" id="A0A9N7MXY7"/>
<dbReference type="Pfam" id="PF24626">
    <property type="entry name" value="SH3_Tf2-1"/>
    <property type="match status" value="1"/>
</dbReference>
<comment type="caution">
    <text evidence="2">The sequence shown here is derived from an EMBL/GenBank/DDBJ whole genome shotgun (WGS) entry which is preliminary data.</text>
</comment>
<dbReference type="InterPro" id="IPR056924">
    <property type="entry name" value="SH3_Tf2-1"/>
</dbReference>
<dbReference type="Gene3D" id="4.10.60.10">
    <property type="entry name" value="Zinc finger, CCHC-type"/>
    <property type="match status" value="1"/>
</dbReference>
<feature type="domain" description="Tf2-1-like SH3-like" evidence="1">
    <location>
        <begin position="136"/>
        <end position="201"/>
    </location>
</feature>
<keyword evidence="3" id="KW-1185">Reference proteome</keyword>
<evidence type="ECO:0000313" key="2">
    <source>
        <dbReference type="EMBL" id="CAA0817652.1"/>
    </source>
</evidence>
<evidence type="ECO:0000259" key="1">
    <source>
        <dbReference type="Pfam" id="PF24626"/>
    </source>
</evidence>
<dbReference type="GO" id="GO:0008270">
    <property type="term" value="F:zinc ion binding"/>
    <property type="evidence" value="ECO:0007669"/>
    <property type="project" value="InterPro"/>
</dbReference>
<reference evidence="2" key="1">
    <citation type="submission" date="2019-12" db="EMBL/GenBank/DDBJ databases">
        <authorList>
            <person name="Scholes J."/>
        </authorList>
    </citation>
    <scope>NUCLEOTIDE SEQUENCE</scope>
</reference>
<feature type="non-terminal residue" evidence="2">
    <location>
        <position position="1"/>
    </location>
</feature>
<dbReference type="InterPro" id="IPR036875">
    <property type="entry name" value="Znf_CCHC_sf"/>
</dbReference>
<dbReference type="PANTHER" id="PTHR46148">
    <property type="entry name" value="CHROMO DOMAIN-CONTAINING PROTEIN"/>
    <property type="match status" value="1"/>
</dbReference>
<name>A0A9N7MXY7_STRHE</name>
<dbReference type="SUPFAM" id="SSF57756">
    <property type="entry name" value="Retrovirus zinc finger-like domains"/>
    <property type="match status" value="1"/>
</dbReference>
<feature type="non-terminal residue" evidence="2">
    <location>
        <position position="639"/>
    </location>
</feature>
<protein>
    <recommendedName>
        <fullName evidence="1">Tf2-1-like SH3-like domain-containing protein</fullName>
    </recommendedName>
</protein>
<accession>A0A9N7MXY7</accession>
<dbReference type="SUPFAM" id="SSF54160">
    <property type="entry name" value="Chromo domain-like"/>
    <property type="match status" value="1"/>
</dbReference>
<dbReference type="EMBL" id="CACSLK010016332">
    <property type="protein sequence ID" value="CAA0817652.1"/>
    <property type="molecule type" value="Genomic_DNA"/>
</dbReference>
<dbReference type="GO" id="GO:0003676">
    <property type="term" value="F:nucleic acid binding"/>
    <property type="evidence" value="ECO:0007669"/>
    <property type="project" value="InterPro"/>
</dbReference>